<dbReference type="EMBL" id="CP035758">
    <property type="protein sequence ID" value="QBD75825.1"/>
    <property type="molecule type" value="Genomic_DNA"/>
</dbReference>
<dbReference type="Gene3D" id="3.40.50.720">
    <property type="entry name" value="NAD(P)-binding Rossmann-like Domain"/>
    <property type="match status" value="1"/>
</dbReference>
<dbReference type="SUPFAM" id="SSF55347">
    <property type="entry name" value="Glyceraldehyde-3-phosphate dehydrogenase-like, C-terminal domain"/>
    <property type="match status" value="1"/>
</dbReference>
<dbReference type="GO" id="GO:0000166">
    <property type="term" value="F:nucleotide binding"/>
    <property type="evidence" value="ECO:0007669"/>
    <property type="project" value="InterPro"/>
</dbReference>
<dbReference type="KEGG" id="kbs:EPA93_07310"/>
<accession>A0A4P6JKY3</accession>
<dbReference type="Gene3D" id="3.30.360.10">
    <property type="entry name" value="Dihydrodipicolinate Reductase, domain 2"/>
    <property type="match status" value="1"/>
</dbReference>
<feature type="domain" description="Gfo/Idh/MocA-like oxidoreductase N-terminal" evidence="2">
    <location>
        <begin position="5"/>
        <end position="122"/>
    </location>
</feature>
<dbReference type="RefSeq" id="WP_129886422.1">
    <property type="nucleotide sequence ID" value="NZ_CP035758.1"/>
</dbReference>
<proteinExistence type="inferred from homology"/>
<organism evidence="4 5">
    <name type="scientific">Ktedonosporobacter rubrisoli</name>
    <dbReference type="NCBI Taxonomy" id="2509675"/>
    <lineage>
        <taxon>Bacteria</taxon>
        <taxon>Bacillati</taxon>
        <taxon>Chloroflexota</taxon>
        <taxon>Ktedonobacteria</taxon>
        <taxon>Ktedonobacterales</taxon>
        <taxon>Ktedonosporobacteraceae</taxon>
        <taxon>Ktedonosporobacter</taxon>
    </lineage>
</organism>
<dbReference type="InterPro" id="IPR036291">
    <property type="entry name" value="NAD(P)-bd_dom_sf"/>
</dbReference>
<comment type="similarity">
    <text evidence="1">Belongs to the Gfo/Idh/MocA family.</text>
</comment>
<dbReference type="InterPro" id="IPR004104">
    <property type="entry name" value="Gfo/Idh/MocA-like_OxRdtase_C"/>
</dbReference>
<feature type="domain" description="Gfo/Idh/MocA-like oxidoreductase C-terminal" evidence="3">
    <location>
        <begin position="136"/>
        <end position="331"/>
    </location>
</feature>
<name>A0A4P6JKY3_KTERU</name>
<sequence length="341" mass="37450">MKQIGIGVIGLGEMGLSHANIYAQLPDVRLIGIYDINSALASTIAQRLGTQAFPSLEALLAAPEIEAVSICTPDNLHYESTVQALNAGKHILLEKPLTVDLTEGRELVRRAEQSPQVFMVGHVLRFDPRYYLTRQEVAEGNIGDLIHLYARRNNLLTNARRLRGRTSVAMFLGVHDIDVMLWLMESSVETVYASATSNLLKDLGVADTIMATLRFTSGAVGALEVSWVLPEQFVSGIDARLEVMGTQGAIYVDIHNQGLRVFKHGQLTYPDISYGTQLNGRFIGILKEELAEFILAIKEGRPSPVSAREAYRAVEVAVAIEESARTGEVVRLATEKRAQQP</sequence>
<dbReference type="SUPFAM" id="SSF51735">
    <property type="entry name" value="NAD(P)-binding Rossmann-fold domains"/>
    <property type="match status" value="1"/>
</dbReference>
<evidence type="ECO:0000259" key="2">
    <source>
        <dbReference type="Pfam" id="PF01408"/>
    </source>
</evidence>
<gene>
    <name evidence="4" type="ORF">EPA93_07310</name>
</gene>
<dbReference type="PANTHER" id="PTHR43377:SF1">
    <property type="entry name" value="BILIVERDIN REDUCTASE A"/>
    <property type="match status" value="1"/>
</dbReference>
<dbReference type="OrthoDB" id="9815825at2"/>
<evidence type="ECO:0000256" key="1">
    <source>
        <dbReference type="ARBA" id="ARBA00010928"/>
    </source>
</evidence>
<dbReference type="AlphaFoldDB" id="A0A4P6JKY3"/>
<dbReference type="InterPro" id="IPR051450">
    <property type="entry name" value="Gfo/Idh/MocA_Oxidoreductases"/>
</dbReference>
<protein>
    <submittedName>
        <fullName evidence="4">Gfo/Idh/MocA family oxidoreductase</fullName>
    </submittedName>
</protein>
<reference evidence="4 5" key="1">
    <citation type="submission" date="2019-01" db="EMBL/GenBank/DDBJ databases">
        <title>Ktedonosporobacter rubrisoli SCAWS-G2.</title>
        <authorList>
            <person name="Huang Y."/>
            <person name="Yan B."/>
        </authorList>
    </citation>
    <scope>NUCLEOTIDE SEQUENCE [LARGE SCALE GENOMIC DNA]</scope>
    <source>
        <strain evidence="4 5">SCAWS-G2</strain>
    </source>
</reference>
<dbReference type="InterPro" id="IPR000683">
    <property type="entry name" value="Gfo/Idh/MocA-like_OxRdtase_N"/>
</dbReference>
<dbReference type="Proteomes" id="UP000290365">
    <property type="component" value="Chromosome"/>
</dbReference>
<dbReference type="Pfam" id="PF01408">
    <property type="entry name" value="GFO_IDH_MocA"/>
    <property type="match status" value="1"/>
</dbReference>
<evidence type="ECO:0000313" key="5">
    <source>
        <dbReference type="Proteomes" id="UP000290365"/>
    </source>
</evidence>
<keyword evidence="5" id="KW-1185">Reference proteome</keyword>
<evidence type="ECO:0000259" key="3">
    <source>
        <dbReference type="Pfam" id="PF02894"/>
    </source>
</evidence>
<dbReference type="PANTHER" id="PTHR43377">
    <property type="entry name" value="BILIVERDIN REDUCTASE A"/>
    <property type="match status" value="1"/>
</dbReference>
<dbReference type="Pfam" id="PF02894">
    <property type="entry name" value="GFO_IDH_MocA_C"/>
    <property type="match status" value="1"/>
</dbReference>
<evidence type="ECO:0000313" key="4">
    <source>
        <dbReference type="EMBL" id="QBD75825.1"/>
    </source>
</evidence>